<protein>
    <submittedName>
        <fullName evidence="1">Uncharacterized protein</fullName>
    </submittedName>
</protein>
<dbReference type="Proteomes" id="UP001223176">
    <property type="component" value="Segment"/>
</dbReference>
<dbReference type="EMBL" id="OQ829281">
    <property type="protein sequence ID" value="WHS68350.1"/>
    <property type="molecule type" value="Genomic_DNA"/>
</dbReference>
<evidence type="ECO:0000313" key="2">
    <source>
        <dbReference type="Proteomes" id="UP001223176"/>
    </source>
</evidence>
<sequence length="123" mass="14041">MNKIGNIATIEAILKSEGSALTNARKDRKRFNLEVSAAKVLRKSISDQLSVINAEIRLGKAGHRQKTLVVTRNFLKAQYQELLLSRQAEKFQRIQLNQFIDDAVKRVHLVDQLWEASKLQVTE</sequence>
<proteinExistence type="predicted"/>
<reference evidence="1" key="1">
    <citation type="submission" date="2023-04" db="EMBL/GenBank/DDBJ databases">
        <title>Isolation and Characterization of Novel Plasmid-specific Phages Infecting Bacteria Carrying Diverse Conjugative Plasmids.</title>
        <authorList>
            <person name="Parra B."/>
            <person name="Cockx B."/>
            <person name="Lutz V.T."/>
            <person name="Bronsted L."/>
            <person name="Smets B.F."/>
            <person name="Dechesne A."/>
        </authorList>
    </citation>
    <scope>NUCLEOTIDE SEQUENCE</scope>
</reference>
<evidence type="ECO:0000313" key="1">
    <source>
        <dbReference type="EMBL" id="WHS68350.1"/>
    </source>
</evidence>
<organism evidence="1 2">
    <name type="scientific">phage PKM.Lu.22.1</name>
    <dbReference type="NCBI Taxonomy" id="3049197"/>
    <lineage>
        <taxon>Viruses</taxon>
        <taxon>Duplodnaviria</taxon>
        <taxon>Heunggongvirae</taxon>
        <taxon>Uroviricota</taxon>
        <taxon>Caudoviricetes</taxon>
        <taxon>Grimontviridae</taxon>
    </lineage>
</organism>
<keyword evidence="2" id="KW-1185">Reference proteome</keyword>
<name>A0AAF0KYF3_9CAUD</name>
<accession>A0AAF0KYF3</accession>